<accession>A0ABQ0AVL2</accession>
<name>A0ABQ0AVL2_9FIRM</name>
<dbReference type="Proteomes" id="UP001600894">
    <property type="component" value="Unassembled WGS sequence"/>
</dbReference>
<evidence type="ECO:0000313" key="2">
    <source>
        <dbReference type="Proteomes" id="UP001600894"/>
    </source>
</evidence>
<sequence length="68" mass="7677">MRGAWKAGYEYISELRTKRPGNHLRYFESLVGCDGSCTRYRARVSAIWDFQAVSLWSVLEEAGGASCL</sequence>
<keyword evidence="2" id="KW-1185">Reference proteome</keyword>
<evidence type="ECO:0000313" key="1">
    <source>
        <dbReference type="EMBL" id="GAA6268068.1"/>
    </source>
</evidence>
<gene>
    <name evidence="1" type="ORF">F130042H8_11280</name>
</gene>
<protein>
    <submittedName>
        <fullName evidence="1">Uncharacterized protein</fullName>
    </submittedName>
</protein>
<organism evidence="1 2">
    <name type="scientific">Enterocloster alcoholdehydrogenati</name>
    <dbReference type="NCBI Taxonomy" id="2547410"/>
    <lineage>
        <taxon>Bacteria</taxon>
        <taxon>Bacillati</taxon>
        <taxon>Bacillota</taxon>
        <taxon>Clostridia</taxon>
        <taxon>Lachnospirales</taxon>
        <taxon>Lachnospiraceae</taxon>
        <taxon>Enterocloster</taxon>
    </lineage>
</organism>
<proteinExistence type="predicted"/>
<dbReference type="EMBL" id="BAABXL010000001">
    <property type="protein sequence ID" value="GAA6268068.1"/>
    <property type="molecule type" value="Genomic_DNA"/>
</dbReference>
<reference evidence="1 2" key="1">
    <citation type="submission" date="2024-04" db="EMBL/GenBank/DDBJ databases">
        <title>Defined microbial consortia suppress multidrug-resistant proinflammatory Enterobacteriaceae via ecological control.</title>
        <authorList>
            <person name="Furuichi M."/>
            <person name="Kawaguchi T."/>
            <person name="Pust M."/>
            <person name="Yasuma K."/>
            <person name="Plichta D."/>
            <person name="Hasegawa N."/>
            <person name="Ohya T."/>
            <person name="Bhattarai S."/>
            <person name="Sasajima S."/>
            <person name="Aoto Y."/>
            <person name="Tuganbaev T."/>
            <person name="Yaginuma M."/>
            <person name="Ueda M."/>
            <person name="Okahashi N."/>
            <person name="Amafuji K."/>
            <person name="Kiridooshi Y."/>
            <person name="Sugita K."/>
            <person name="Strazar M."/>
            <person name="Skelly A."/>
            <person name="Suda W."/>
            <person name="Hattori M."/>
            <person name="Nakamoto N."/>
            <person name="Caballero S."/>
            <person name="Norman J."/>
            <person name="Olle B."/>
            <person name="Tanoue T."/>
            <person name="Arita M."/>
            <person name="Bucci V."/>
            <person name="Atarashi K."/>
            <person name="Xavier R."/>
            <person name="Honda K."/>
        </authorList>
    </citation>
    <scope>NUCLEOTIDE SEQUENCE [LARGE SCALE GENOMIC DNA]</scope>
    <source>
        <strain evidence="2">f13</strain>
    </source>
</reference>
<comment type="caution">
    <text evidence="1">The sequence shown here is derived from an EMBL/GenBank/DDBJ whole genome shotgun (WGS) entry which is preliminary data.</text>
</comment>